<evidence type="ECO:0000256" key="1">
    <source>
        <dbReference type="SAM" id="MobiDB-lite"/>
    </source>
</evidence>
<organism evidence="2 3">
    <name type="scientific">Saguinus oedipus</name>
    <name type="common">Cotton-top tamarin</name>
    <name type="synonym">Oedipomidas oedipus</name>
    <dbReference type="NCBI Taxonomy" id="9490"/>
    <lineage>
        <taxon>Eukaryota</taxon>
        <taxon>Metazoa</taxon>
        <taxon>Chordata</taxon>
        <taxon>Craniata</taxon>
        <taxon>Vertebrata</taxon>
        <taxon>Euteleostomi</taxon>
        <taxon>Mammalia</taxon>
        <taxon>Eutheria</taxon>
        <taxon>Euarchontoglires</taxon>
        <taxon>Primates</taxon>
        <taxon>Haplorrhini</taxon>
        <taxon>Platyrrhini</taxon>
        <taxon>Cebidae</taxon>
        <taxon>Callitrichinae</taxon>
        <taxon>Saguinus</taxon>
    </lineage>
</organism>
<name>A0ABQ9TCQ2_SAGOE</name>
<reference evidence="2 3" key="1">
    <citation type="submission" date="2023-05" db="EMBL/GenBank/DDBJ databases">
        <title>B98-5 Cell Line De Novo Hybrid Assembly: An Optical Mapping Approach.</title>
        <authorList>
            <person name="Kananen K."/>
            <person name="Auerbach J.A."/>
            <person name="Kautto E."/>
            <person name="Blachly J.S."/>
        </authorList>
    </citation>
    <scope>NUCLEOTIDE SEQUENCE [LARGE SCALE GENOMIC DNA]</scope>
    <source>
        <strain evidence="2">B95-8</strain>
        <tissue evidence="2">Cell line</tissue>
    </source>
</reference>
<feature type="non-terminal residue" evidence="2">
    <location>
        <position position="1"/>
    </location>
</feature>
<keyword evidence="3" id="KW-1185">Reference proteome</keyword>
<feature type="non-terminal residue" evidence="2">
    <location>
        <position position="52"/>
    </location>
</feature>
<comment type="caution">
    <text evidence="2">The sequence shown here is derived from an EMBL/GenBank/DDBJ whole genome shotgun (WGS) entry which is preliminary data.</text>
</comment>
<feature type="compositionally biased region" description="Basic and acidic residues" evidence="1">
    <location>
        <begin position="43"/>
        <end position="52"/>
    </location>
</feature>
<evidence type="ECO:0000313" key="3">
    <source>
        <dbReference type="Proteomes" id="UP001266305"/>
    </source>
</evidence>
<accession>A0ABQ9TCQ2</accession>
<sequence length="52" mass="5319">TQNLAPLSSLVGGEPDAGLEEPAVLQVTSTDPEPARTSGPQTRETEASGRSL</sequence>
<feature type="region of interest" description="Disordered" evidence="1">
    <location>
        <begin position="1"/>
        <end position="52"/>
    </location>
</feature>
<evidence type="ECO:0000313" key="2">
    <source>
        <dbReference type="EMBL" id="KAK2082208.1"/>
    </source>
</evidence>
<gene>
    <name evidence="2" type="ORF">P7K49_039433</name>
</gene>
<dbReference type="Proteomes" id="UP001266305">
    <property type="component" value="Unassembled WGS sequence"/>
</dbReference>
<protein>
    <submittedName>
        <fullName evidence="2">Uncharacterized protein</fullName>
    </submittedName>
</protein>
<proteinExistence type="predicted"/>
<dbReference type="EMBL" id="JASSZA010000043">
    <property type="protein sequence ID" value="KAK2082208.1"/>
    <property type="molecule type" value="Genomic_DNA"/>
</dbReference>